<dbReference type="InterPro" id="IPR022485">
    <property type="entry name" value="SHCHC_synthase_MenH"/>
</dbReference>
<comment type="catalytic activity">
    <reaction evidence="3">
        <text>5-enolpyruvoyl-6-hydroxy-2-succinyl-cyclohex-3-ene-1-carboxylate = (1R,6R)-6-hydroxy-2-succinyl-cyclohexa-2,4-diene-1-carboxylate + pyruvate</text>
        <dbReference type="Rhea" id="RHEA:25597"/>
        <dbReference type="ChEBI" id="CHEBI:15361"/>
        <dbReference type="ChEBI" id="CHEBI:58689"/>
        <dbReference type="ChEBI" id="CHEBI:58818"/>
        <dbReference type="EC" id="4.2.99.20"/>
    </reaction>
</comment>
<protein>
    <recommendedName>
        <fullName evidence="3">Putative 2-succinyl-6-hydroxy-2,4-cyclohexadiene-1-carboxylate synthase</fullName>
        <shortName evidence="3">SHCHC synthase</shortName>
        <ecNumber evidence="3">4.2.99.20</ecNumber>
    </recommendedName>
</protein>
<comment type="similarity">
    <text evidence="3">Belongs to the AB hydrolase superfamily. MenH family.</text>
</comment>
<dbReference type="EMBL" id="WMEY01000002">
    <property type="protein sequence ID" value="MYL62665.1"/>
    <property type="molecule type" value="Genomic_DNA"/>
</dbReference>
<comment type="subunit">
    <text evidence="3">Monomer.</text>
</comment>
<keyword evidence="2 3" id="KW-0456">Lyase</keyword>
<dbReference type="PRINTS" id="PR00111">
    <property type="entry name" value="ABHYDROLASE"/>
</dbReference>
<dbReference type="InterPro" id="IPR000073">
    <property type="entry name" value="AB_hydrolase_1"/>
</dbReference>
<accession>A0A845EVZ6</accession>
<dbReference type="GO" id="GO:0009234">
    <property type="term" value="P:menaquinone biosynthetic process"/>
    <property type="evidence" value="ECO:0007669"/>
    <property type="project" value="UniProtKB-UniRule"/>
</dbReference>
<dbReference type="Gene3D" id="3.40.50.1820">
    <property type="entry name" value="alpha/beta hydrolase"/>
    <property type="match status" value="1"/>
</dbReference>
<dbReference type="Pfam" id="PF00561">
    <property type="entry name" value="Abhydrolase_1"/>
    <property type="match status" value="1"/>
</dbReference>
<evidence type="ECO:0000256" key="1">
    <source>
        <dbReference type="ARBA" id="ARBA00022428"/>
    </source>
</evidence>
<evidence type="ECO:0000313" key="5">
    <source>
        <dbReference type="EMBL" id="MYL62665.1"/>
    </source>
</evidence>
<feature type="domain" description="AB hydrolase-1" evidence="4">
    <location>
        <begin position="20"/>
        <end position="254"/>
    </location>
</feature>
<dbReference type="UniPathway" id="UPA01057">
    <property type="reaction ID" value="UER00900"/>
</dbReference>
<dbReference type="SUPFAM" id="SSF53474">
    <property type="entry name" value="alpha/beta-Hydrolases"/>
    <property type="match status" value="1"/>
</dbReference>
<evidence type="ECO:0000313" key="6">
    <source>
        <dbReference type="Proteomes" id="UP000447833"/>
    </source>
</evidence>
<evidence type="ECO:0000259" key="4">
    <source>
        <dbReference type="Pfam" id="PF00561"/>
    </source>
</evidence>
<keyword evidence="1 3" id="KW-0474">Menaquinone biosynthesis</keyword>
<name>A0A845EVZ6_9BACL</name>
<comment type="pathway">
    <text evidence="3">Quinol/quinone metabolism; 1,4-dihydroxy-2-naphthoate biosynthesis; 1,4-dihydroxy-2-naphthoate from chorismate: step 3/7.</text>
</comment>
<dbReference type="HAMAP" id="MF_01660">
    <property type="entry name" value="MenH"/>
    <property type="match status" value="1"/>
</dbReference>
<dbReference type="PRINTS" id="PR00412">
    <property type="entry name" value="EPOXHYDRLASE"/>
</dbReference>
<dbReference type="PANTHER" id="PTHR42916">
    <property type="entry name" value="2-SUCCINYL-5-ENOLPYRUVYL-6-HYDROXY-3-CYCLOHEXENE-1-CARBOXYLATE SYNTHASE"/>
    <property type="match status" value="1"/>
</dbReference>
<proteinExistence type="inferred from homology"/>
<dbReference type="RefSeq" id="WP_160918495.1">
    <property type="nucleotide sequence ID" value="NZ_WMEY01000002.1"/>
</dbReference>
<reference evidence="5 6" key="1">
    <citation type="submission" date="2019-11" db="EMBL/GenBank/DDBJ databases">
        <title>Genome sequences of 17 halophilic strains isolated from different environments.</title>
        <authorList>
            <person name="Furrow R.E."/>
        </authorList>
    </citation>
    <scope>NUCLEOTIDE SEQUENCE [LARGE SCALE GENOMIC DNA]</scope>
    <source>
        <strain evidence="5 6">22506_14_FS</strain>
    </source>
</reference>
<comment type="pathway">
    <text evidence="3">Quinol/quinone metabolism; menaquinone biosynthesis.</text>
</comment>
<evidence type="ECO:0000256" key="2">
    <source>
        <dbReference type="ARBA" id="ARBA00023239"/>
    </source>
</evidence>
<dbReference type="InterPro" id="IPR000639">
    <property type="entry name" value="Epox_hydrolase-like"/>
</dbReference>
<dbReference type="InterPro" id="IPR029058">
    <property type="entry name" value="AB_hydrolase_fold"/>
</dbReference>
<sequence>MIYTIDGQQFHVKIEGEGEPLLLLHGFTGSSASWTPLMKKLSNFYKVIAIDLIGHGASGKPDDFELYTMEAMGSYLKKLLQILRIDYIHLLGYSMGGRFALSFTVQYPDCVKTLILESSSPGLITKEERDERIQNDHRLARRIEQEGMASFVDFWESVPLFSTQKKLPLCKKEEIRKQRLSNTERGLANSLIGMGTGAQCSYWEMLDDLSIPVLLLVGEHDQKFVSIGKKMEKLLPRADFVQINDAGHTIHVEQPEIFVKMVVAFLKKHADSNL</sequence>
<comment type="caution">
    <text evidence="5">The sequence shown here is derived from an EMBL/GenBank/DDBJ whole genome shotgun (WGS) entry which is preliminary data.</text>
</comment>
<dbReference type="EC" id="4.2.99.20" evidence="3"/>
<dbReference type="Proteomes" id="UP000447833">
    <property type="component" value="Unassembled WGS sequence"/>
</dbReference>
<dbReference type="UniPathway" id="UPA00079"/>
<comment type="function">
    <text evidence="3">Catalyzes a proton abstraction reaction that results in 2,5-elimination of pyruvate from 2-succinyl-5-enolpyruvyl-6-hydroxy-3-cyclohexene-1-carboxylate (SEPHCHC) and the formation of 2-succinyl-6-hydroxy-2,4-cyclohexadiene-1-carboxylate (SHCHC).</text>
</comment>
<dbReference type="AlphaFoldDB" id="A0A845EVZ6"/>
<evidence type="ECO:0000256" key="3">
    <source>
        <dbReference type="HAMAP-Rule" id="MF_01660"/>
    </source>
</evidence>
<organism evidence="5 6">
    <name type="scientific">Guptibacillus hwajinpoensis</name>
    <dbReference type="NCBI Taxonomy" id="208199"/>
    <lineage>
        <taxon>Bacteria</taxon>
        <taxon>Bacillati</taxon>
        <taxon>Bacillota</taxon>
        <taxon>Bacilli</taxon>
        <taxon>Bacillales</taxon>
        <taxon>Guptibacillaceae</taxon>
        <taxon>Guptibacillus</taxon>
    </lineage>
</organism>
<dbReference type="PANTHER" id="PTHR42916:SF1">
    <property type="entry name" value="PROTEIN PHYLLO, CHLOROPLASTIC"/>
    <property type="match status" value="1"/>
</dbReference>
<dbReference type="GO" id="GO:0070205">
    <property type="term" value="F:2-succinyl-6-hydroxy-2,4-cyclohexadiene-1-carboxylate synthase activity"/>
    <property type="evidence" value="ECO:0007669"/>
    <property type="project" value="UniProtKB-UniRule"/>
</dbReference>
<gene>
    <name evidence="3 5" type="primary">menH</name>
    <name evidence="5" type="ORF">GLW07_04770</name>
</gene>
<dbReference type="NCBIfam" id="TIGR03695">
    <property type="entry name" value="menH_SHCHC"/>
    <property type="match status" value="1"/>
</dbReference>